<dbReference type="GO" id="GO:0030427">
    <property type="term" value="C:site of polarized growth"/>
    <property type="evidence" value="ECO:0007669"/>
    <property type="project" value="TreeGrafter"/>
</dbReference>
<evidence type="ECO:0000256" key="8">
    <source>
        <dbReference type="ARBA" id="ARBA00004466"/>
    </source>
</evidence>
<dbReference type="InterPro" id="IPR029006">
    <property type="entry name" value="ADF-H/Gelsolin-like_dom_sf"/>
</dbReference>
<dbReference type="InterPro" id="IPR036028">
    <property type="entry name" value="SH3-like_dom_sf"/>
</dbReference>
<keyword evidence="20" id="KW-0770">Synapse</keyword>
<dbReference type="GO" id="GO:0005829">
    <property type="term" value="C:cytosol"/>
    <property type="evidence" value="ECO:0007669"/>
    <property type="project" value="UniProtKB-SubCell"/>
</dbReference>
<evidence type="ECO:0000256" key="11">
    <source>
        <dbReference type="ARBA" id="ARBA00004514"/>
    </source>
</evidence>
<keyword evidence="27" id="KW-0968">Cytoplasmic vesicle</keyword>
<evidence type="ECO:0000256" key="13">
    <source>
        <dbReference type="ARBA" id="ARBA00011039"/>
    </source>
</evidence>
<dbReference type="Proteomes" id="UP000694556">
    <property type="component" value="Unassembled WGS sequence"/>
</dbReference>
<reference evidence="33" key="2">
    <citation type="submission" date="2025-09" db="UniProtKB">
        <authorList>
            <consortium name="Ensembl"/>
        </authorList>
    </citation>
    <scope>IDENTIFICATION</scope>
</reference>
<evidence type="ECO:0000256" key="26">
    <source>
        <dbReference type="ARBA" id="ARBA00023273"/>
    </source>
</evidence>
<accession>A0A8C3CA51</accession>
<evidence type="ECO:0000256" key="30">
    <source>
        <dbReference type="SAM" id="MobiDB-lite"/>
    </source>
</evidence>
<dbReference type="GO" id="GO:0030027">
    <property type="term" value="C:lamellipodium"/>
    <property type="evidence" value="ECO:0007669"/>
    <property type="project" value="UniProtKB-SubCell"/>
</dbReference>
<keyword evidence="18" id="KW-0967">Endosome</keyword>
<keyword evidence="23" id="KW-0472">Membrane</keyword>
<dbReference type="GO" id="GO:0005769">
    <property type="term" value="C:early endosome"/>
    <property type="evidence" value="ECO:0007669"/>
    <property type="project" value="UniProtKB-SubCell"/>
</dbReference>
<dbReference type="GO" id="GO:0048812">
    <property type="term" value="P:neuron projection morphogenesis"/>
    <property type="evidence" value="ECO:0007669"/>
    <property type="project" value="TreeGrafter"/>
</dbReference>
<keyword evidence="16" id="KW-1003">Cell membrane</keyword>
<dbReference type="PROSITE" id="PS50002">
    <property type="entry name" value="SH3"/>
    <property type="match status" value="1"/>
</dbReference>
<dbReference type="GO" id="GO:0014069">
    <property type="term" value="C:postsynaptic density"/>
    <property type="evidence" value="ECO:0007669"/>
    <property type="project" value="UniProtKB-SubCell"/>
</dbReference>
<dbReference type="GO" id="GO:0030425">
    <property type="term" value="C:dendrite"/>
    <property type="evidence" value="ECO:0007669"/>
    <property type="project" value="UniProtKB-SubCell"/>
</dbReference>
<keyword evidence="34" id="KW-1185">Reference proteome</keyword>
<evidence type="ECO:0000256" key="16">
    <source>
        <dbReference type="ARBA" id="ARBA00022475"/>
    </source>
</evidence>
<evidence type="ECO:0000256" key="9">
    <source>
        <dbReference type="ARBA" id="ARBA00004484"/>
    </source>
</evidence>
<dbReference type="SMART" id="SM00326">
    <property type="entry name" value="SH3"/>
    <property type="match status" value="1"/>
</dbReference>
<keyword evidence="15" id="KW-0813">Transport</keyword>
<evidence type="ECO:0000256" key="18">
    <source>
        <dbReference type="ARBA" id="ARBA00022753"/>
    </source>
</evidence>
<evidence type="ECO:0000256" key="12">
    <source>
        <dbReference type="ARBA" id="ARBA00004544"/>
    </source>
</evidence>
<evidence type="ECO:0000256" key="1">
    <source>
        <dbReference type="ARBA" id="ARBA00004145"/>
    </source>
</evidence>
<feature type="compositionally biased region" description="Low complexity" evidence="30">
    <location>
        <begin position="216"/>
        <end position="225"/>
    </location>
</feature>
<evidence type="ECO:0000256" key="21">
    <source>
        <dbReference type="ARBA" id="ARBA00023034"/>
    </source>
</evidence>
<evidence type="ECO:0000256" key="15">
    <source>
        <dbReference type="ARBA" id="ARBA00022448"/>
    </source>
</evidence>
<dbReference type="PROSITE" id="PS51263">
    <property type="entry name" value="ADF_H"/>
    <property type="match status" value="1"/>
</dbReference>
<dbReference type="PANTHER" id="PTHR10829:SF12">
    <property type="entry name" value="DREBRIN-LIKE PROTEIN"/>
    <property type="match status" value="1"/>
</dbReference>
<dbReference type="GO" id="GO:0051015">
    <property type="term" value="F:actin filament binding"/>
    <property type="evidence" value="ECO:0007669"/>
    <property type="project" value="TreeGrafter"/>
</dbReference>
<evidence type="ECO:0000256" key="20">
    <source>
        <dbReference type="ARBA" id="ARBA00023018"/>
    </source>
</evidence>
<dbReference type="GO" id="GO:0002102">
    <property type="term" value="C:podosome"/>
    <property type="evidence" value="ECO:0007669"/>
    <property type="project" value="UniProtKB-SubCell"/>
</dbReference>
<evidence type="ECO:0000256" key="4">
    <source>
        <dbReference type="ARBA" id="ARBA00004255"/>
    </source>
</evidence>
<protein>
    <submittedName>
        <fullName evidence="33">Drebrin like</fullName>
    </submittedName>
</protein>
<dbReference type="Gene3D" id="3.40.20.10">
    <property type="entry name" value="Severin"/>
    <property type="match status" value="1"/>
</dbReference>
<evidence type="ECO:0000256" key="29">
    <source>
        <dbReference type="PROSITE-ProRule" id="PRU00192"/>
    </source>
</evidence>
<keyword evidence="17" id="KW-0963">Cytoplasm</keyword>
<keyword evidence="24" id="KW-0009">Actin-binding</keyword>
<evidence type="ECO:0000256" key="27">
    <source>
        <dbReference type="ARBA" id="ARBA00023329"/>
    </source>
</evidence>
<feature type="domain" description="SH3" evidence="31">
    <location>
        <begin position="234"/>
        <end position="299"/>
    </location>
</feature>
<evidence type="ECO:0000256" key="2">
    <source>
        <dbReference type="ARBA" id="ARBA00004188"/>
    </source>
</evidence>
<dbReference type="GO" id="GO:0005884">
    <property type="term" value="C:actin filament"/>
    <property type="evidence" value="ECO:0007669"/>
    <property type="project" value="TreeGrafter"/>
</dbReference>
<evidence type="ECO:0000259" key="31">
    <source>
        <dbReference type="PROSITE" id="PS50002"/>
    </source>
</evidence>
<evidence type="ECO:0000256" key="6">
    <source>
        <dbReference type="ARBA" id="ARBA00004412"/>
    </source>
</evidence>
<comment type="subcellular location">
    <subcellularLocation>
        <location evidence="7">Cell membrane</location>
        <topology evidence="7">Peripheral membrane protein</topology>
        <orientation evidence="7">Cytoplasmic side</orientation>
    </subcellularLocation>
    <subcellularLocation>
        <location evidence="5">Cell projection</location>
        <location evidence="5">Dendrite</location>
    </subcellularLocation>
    <subcellularLocation>
        <location evidence="10">Cell projection</location>
        <location evidence="10">Lamellipodium</location>
    </subcellularLocation>
    <subcellularLocation>
        <location evidence="2">Cell projection</location>
        <location evidence="2">Podosome</location>
    </subcellularLocation>
    <subcellularLocation>
        <location evidence="8">Cell projection</location>
        <location evidence="8">Ruffle</location>
    </subcellularLocation>
    <subcellularLocation>
        <location evidence="12">Cytoplasm</location>
        <location evidence="12">Cell cortex</location>
    </subcellularLocation>
    <subcellularLocation>
        <location evidence="3">Cytoplasm</location>
        <location evidence="3">Cytoskeleton</location>
    </subcellularLocation>
    <subcellularLocation>
        <location evidence="11">Cytoplasm</location>
        <location evidence="11">Cytosol</location>
    </subcellularLocation>
    <subcellularLocation>
        <location evidence="1">Cytoplasmic vesicle</location>
        <location evidence="1">Clathrin-coated vesicle membrane</location>
        <topology evidence="1">Peripheral membrane protein</topology>
        <orientation evidence="1">Cytoplasmic side</orientation>
    </subcellularLocation>
    <subcellularLocation>
        <location evidence="6">Early endosome</location>
    </subcellularLocation>
    <subcellularLocation>
        <location evidence="4">Golgi apparatus membrane</location>
        <topology evidence="4">Peripheral membrane protein</topology>
        <orientation evidence="4">Cytoplasmic side</orientation>
    </subcellularLocation>
    <subcellularLocation>
        <location evidence="9">Perikaryon</location>
    </subcellularLocation>
    <subcellularLocation>
        <location evidence="28">Postsynaptic density</location>
    </subcellularLocation>
</comment>
<dbReference type="GO" id="GO:0030833">
    <property type="term" value="P:regulation of actin filament polymerization"/>
    <property type="evidence" value="ECO:0007669"/>
    <property type="project" value="TreeGrafter"/>
</dbReference>
<dbReference type="PANTHER" id="PTHR10829">
    <property type="entry name" value="CORTACTIN AND DREBRIN"/>
    <property type="match status" value="1"/>
</dbReference>
<dbReference type="GO" id="GO:0045211">
    <property type="term" value="C:postsynaptic membrane"/>
    <property type="evidence" value="ECO:0007669"/>
    <property type="project" value="TreeGrafter"/>
</dbReference>
<keyword evidence="26" id="KW-0966">Cell projection</keyword>
<evidence type="ECO:0000256" key="17">
    <source>
        <dbReference type="ARBA" id="ARBA00022490"/>
    </source>
</evidence>
<feature type="domain" description="ADF-H" evidence="32">
    <location>
        <begin position="1"/>
        <end position="103"/>
    </location>
</feature>
<keyword evidence="22" id="KW-0175">Coiled coil</keyword>
<dbReference type="SMART" id="SM00102">
    <property type="entry name" value="ADF"/>
    <property type="match status" value="1"/>
</dbReference>
<dbReference type="GO" id="GO:0030665">
    <property type="term" value="C:clathrin-coated vesicle membrane"/>
    <property type="evidence" value="ECO:0007669"/>
    <property type="project" value="UniProtKB-SubCell"/>
</dbReference>
<keyword evidence="19" id="KW-0965">Cell junction</keyword>
<evidence type="ECO:0000256" key="19">
    <source>
        <dbReference type="ARBA" id="ARBA00022949"/>
    </source>
</evidence>
<comment type="similarity">
    <text evidence="13">Belongs to the ABP1 family.</text>
</comment>
<keyword evidence="14 29" id="KW-0728">SH3 domain</keyword>
<evidence type="ECO:0000313" key="33">
    <source>
        <dbReference type="Ensembl" id="ENSCMMP00000017564.1"/>
    </source>
</evidence>
<dbReference type="Gene3D" id="2.30.30.40">
    <property type="entry name" value="SH3 Domains"/>
    <property type="match status" value="1"/>
</dbReference>
<evidence type="ECO:0000259" key="32">
    <source>
        <dbReference type="PROSITE" id="PS51263"/>
    </source>
</evidence>
<dbReference type="GO" id="GO:0030864">
    <property type="term" value="C:cortical actin cytoskeleton"/>
    <property type="evidence" value="ECO:0007669"/>
    <property type="project" value="TreeGrafter"/>
</dbReference>
<evidence type="ECO:0000256" key="23">
    <source>
        <dbReference type="ARBA" id="ARBA00023136"/>
    </source>
</evidence>
<reference evidence="33" key="1">
    <citation type="submission" date="2025-08" db="UniProtKB">
        <authorList>
            <consortium name="Ensembl"/>
        </authorList>
    </citation>
    <scope>IDENTIFICATION</scope>
</reference>
<dbReference type="InterPro" id="IPR001452">
    <property type="entry name" value="SH3_domain"/>
</dbReference>
<dbReference type="SUPFAM" id="SSF55753">
    <property type="entry name" value="Actin depolymerizing proteins"/>
    <property type="match status" value="1"/>
</dbReference>
<dbReference type="CDD" id="cd11281">
    <property type="entry name" value="ADF_drebrin_like"/>
    <property type="match status" value="1"/>
</dbReference>
<evidence type="ECO:0000256" key="24">
    <source>
        <dbReference type="ARBA" id="ARBA00023203"/>
    </source>
</evidence>
<dbReference type="InterPro" id="IPR035717">
    <property type="entry name" value="Drebrin-like_SH3"/>
</dbReference>
<dbReference type="Pfam" id="PF00241">
    <property type="entry name" value="Cofilin_ADF"/>
    <property type="match status" value="1"/>
</dbReference>
<evidence type="ECO:0000256" key="22">
    <source>
        <dbReference type="ARBA" id="ARBA00023054"/>
    </source>
</evidence>
<evidence type="ECO:0000256" key="28">
    <source>
        <dbReference type="ARBA" id="ARBA00034105"/>
    </source>
</evidence>
<evidence type="ECO:0000256" key="5">
    <source>
        <dbReference type="ARBA" id="ARBA00004279"/>
    </source>
</evidence>
<dbReference type="SUPFAM" id="SSF50044">
    <property type="entry name" value="SH3-domain"/>
    <property type="match status" value="1"/>
</dbReference>
<evidence type="ECO:0000256" key="10">
    <source>
        <dbReference type="ARBA" id="ARBA00004510"/>
    </source>
</evidence>
<dbReference type="GO" id="GO:0045773">
    <property type="term" value="P:positive regulation of axon extension"/>
    <property type="evidence" value="ECO:0007669"/>
    <property type="project" value="TreeGrafter"/>
</dbReference>
<dbReference type="CDD" id="cd11960">
    <property type="entry name" value="SH3_Abp1_eu"/>
    <property type="match status" value="1"/>
</dbReference>
<dbReference type="AlphaFoldDB" id="A0A8C3CA51"/>
<keyword evidence="21" id="KW-0333">Golgi apparatus</keyword>
<dbReference type="InterPro" id="IPR002108">
    <property type="entry name" value="ADF-H"/>
</dbReference>
<dbReference type="GO" id="GO:0061003">
    <property type="term" value="P:positive regulation of dendritic spine morphogenesis"/>
    <property type="evidence" value="ECO:0007669"/>
    <property type="project" value="TreeGrafter"/>
</dbReference>
<evidence type="ECO:0000256" key="3">
    <source>
        <dbReference type="ARBA" id="ARBA00004245"/>
    </source>
</evidence>
<proteinExistence type="inferred from homology"/>
<sequence length="299" mass="33301">FTYEGNSNDLRVAGCGDGGLEEMVEELNSGKVMYAFCRVKDPNSGLPKYVLVNWTGEGVNDVRKGACANHVSTVAGFLKGAHVTINARAEEDVEPELIMEKVAKASGANYSFHKESGRFQDAGPQAPVGSVYQKTNAMSEIKRVNKDNFWAKAEKDEENRRLEEKRRAEEERQRLERERRERELQEAAGREQRYKARSNEIEAQNRPGFPPALAVPAAGSPAPRGGHPRRAGGSRQPRGVRAVPHSPPLRLPPADDTEISFDPENIITNIEMIDEGWWRGYGPDGHFGMFPANYVELIE</sequence>
<evidence type="ECO:0000313" key="34">
    <source>
        <dbReference type="Proteomes" id="UP000694556"/>
    </source>
</evidence>
<dbReference type="Pfam" id="PF14604">
    <property type="entry name" value="SH3_9"/>
    <property type="match status" value="1"/>
</dbReference>
<dbReference type="GO" id="GO:0043204">
    <property type="term" value="C:perikaryon"/>
    <property type="evidence" value="ECO:0007669"/>
    <property type="project" value="UniProtKB-SubCell"/>
</dbReference>
<keyword evidence="25" id="KW-0206">Cytoskeleton</keyword>
<dbReference type="FunFam" id="2.30.30.40:FF:000046">
    <property type="entry name" value="Drebrin-like protein isoform B"/>
    <property type="match status" value="1"/>
</dbReference>
<feature type="region of interest" description="Disordered" evidence="30">
    <location>
        <begin position="156"/>
        <end position="260"/>
    </location>
</feature>
<dbReference type="GO" id="GO:0000139">
    <property type="term" value="C:Golgi membrane"/>
    <property type="evidence" value="ECO:0007669"/>
    <property type="project" value="UniProtKB-SubCell"/>
</dbReference>
<organism evidence="33 34">
    <name type="scientific">Cairina moschata</name>
    <name type="common">Muscovy duck</name>
    <dbReference type="NCBI Taxonomy" id="8855"/>
    <lineage>
        <taxon>Eukaryota</taxon>
        <taxon>Metazoa</taxon>
        <taxon>Chordata</taxon>
        <taxon>Craniata</taxon>
        <taxon>Vertebrata</taxon>
        <taxon>Euteleostomi</taxon>
        <taxon>Archelosauria</taxon>
        <taxon>Archosauria</taxon>
        <taxon>Dinosauria</taxon>
        <taxon>Saurischia</taxon>
        <taxon>Theropoda</taxon>
        <taxon>Coelurosauria</taxon>
        <taxon>Aves</taxon>
        <taxon>Neognathae</taxon>
        <taxon>Galloanserae</taxon>
        <taxon>Anseriformes</taxon>
        <taxon>Anatidae</taxon>
        <taxon>Anatinae</taxon>
        <taxon>Cairina</taxon>
    </lineage>
</organism>
<feature type="compositionally biased region" description="Basic and acidic residues" evidence="30">
    <location>
        <begin position="156"/>
        <end position="200"/>
    </location>
</feature>
<dbReference type="Ensembl" id="ENSCMMT00000019307.1">
    <property type="protein sequence ID" value="ENSCMMP00000017564.1"/>
    <property type="gene ID" value="ENSCMMG00000011110.1"/>
</dbReference>
<evidence type="ECO:0000256" key="14">
    <source>
        <dbReference type="ARBA" id="ARBA00022443"/>
    </source>
</evidence>
<evidence type="ECO:0000256" key="25">
    <source>
        <dbReference type="ARBA" id="ARBA00023212"/>
    </source>
</evidence>
<evidence type="ECO:0000256" key="7">
    <source>
        <dbReference type="ARBA" id="ARBA00004413"/>
    </source>
</evidence>
<dbReference type="GO" id="GO:0001726">
    <property type="term" value="C:ruffle"/>
    <property type="evidence" value="ECO:0007669"/>
    <property type="project" value="UniProtKB-SubCell"/>
</dbReference>
<dbReference type="GO" id="GO:0098974">
    <property type="term" value="P:postsynaptic actin cytoskeleton organization"/>
    <property type="evidence" value="ECO:0007669"/>
    <property type="project" value="TreeGrafter"/>
</dbReference>
<name>A0A8C3CA51_CAIMO</name>